<name>A0ABZ2LJV8_9BACT</name>
<evidence type="ECO:0008006" key="4">
    <source>
        <dbReference type="Google" id="ProtNLM"/>
    </source>
</evidence>
<evidence type="ECO:0000313" key="3">
    <source>
        <dbReference type="Proteomes" id="UP001374803"/>
    </source>
</evidence>
<keyword evidence="1" id="KW-1133">Transmembrane helix</keyword>
<dbReference type="InterPro" id="IPR011990">
    <property type="entry name" value="TPR-like_helical_dom_sf"/>
</dbReference>
<reference evidence="2" key="1">
    <citation type="submission" date="2021-12" db="EMBL/GenBank/DDBJ databases">
        <title>Discovery of the Pendulisporaceae a myxobacterial family with distinct sporulation behavior and unique specialized metabolism.</title>
        <authorList>
            <person name="Garcia R."/>
            <person name="Popoff A."/>
            <person name="Bader C.D."/>
            <person name="Loehr J."/>
            <person name="Walesch S."/>
            <person name="Walt C."/>
            <person name="Boldt J."/>
            <person name="Bunk B."/>
            <person name="Haeckl F.J.F.P.J."/>
            <person name="Gunesch A.P."/>
            <person name="Birkelbach J."/>
            <person name="Nuebel U."/>
            <person name="Pietschmann T."/>
            <person name="Bach T."/>
            <person name="Mueller R."/>
        </authorList>
    </citation>
    <scope>NUCLEOTIDE SEQUENCE</scope>
    <source>
        <strain evidence="2">MSr11367</strain>
    </source>
</reference>
<dbReference type="Proteomes" id="UP001374803">
    <property type="component" value="Chromosome"/>
</dbReference>
<feature type="transmembrane region" description="Helical" evidence="1">
    <location>
        <begin position="103"/>
        <end position="122"/>
    </location>
</feature>
<dbReference type="SUPFAM" id="SSF48452">
    <property type="entry name" value="TPR-like"/>
    <property type="match status" value="1"/>
</dbReference>
<feature type="transmembrane region" description="Helical" evidence="1">
    <location>
        <begin position="37"/>
        <end position="55"/>
    </location>
</feature>
<evidence type="ECO:0000313" key="2">
    <source>
        <dbReference type="EMBL" id="WXB09839.1"/>
    </source>
</evidence>
<dbReference type="EMBL" id="CP089983">
    <property type="protein sequence ID" value="WXB09839.1"/>
    <property type="molecule type" value="Genomic_DNA"/>
</dbReference>
<organism evidence="2 3">
    <name type="scientific">Pendulispora rubella</name>
    <dbReference type="NCBI Taxonomy" id="2741070"/>
    <lineage>
        <taxon>Bacteria</taxon>
        <taxon>Pseudomonadati</taxon>
        <taxon>Myxococcota</taxon>
        <taxon>Myxococcia</taxon>
        <taxon>Myxococcales</taxon>
        <taxon>Sorangiineae</taxon>
        <taxon>Pendulisporaceae</taxon>
        <taxon>Pendulispora</taxon>
    </lineage>
</organism>
<proteinExistence type="predicted"/>
<gene>
    <name evidence="2" type="ORF">LVJ94_21735</name>
</gene>
<evidence type="ECO:0000256" key="1">
    <source>
        <dbReference type="SAM" id="Phobius"/>
    </source>
</evidence>
<keyword evidence="1" id="KW-0472">Membrane</keyword>
<keyword evidence="3" id="KW-1185">Reference proteome</keyword>
<feature type="transmembrane region" description="Helical" evidence="1">
    <location>
        <begin position="134"/>
        <end position="156"/>
    </location>
</feature>
<accession>A0ABZ2LJV8</accession>
<keyword evidence="1" id="KW-0812">Transmembrane</keyword>
<feature type="transmembrane region" description="Helical" evidence="1">
    <location>
        <begin position="67"/>
        <end position="91"/>
    </location>
</feature>
<feature type="transmembrane region" description="Helical" evidence="1">
    <location>
        <begin position="12"/>
        <end position="31"/>
    </location>
</feature>
<dbReference type="RefSeq" id="WP_394839512.1">
    <property type="nucleotide sequence ID" value="NZ_CP089929.1"/>
</dbReference>
<dbReference type="Gene3D" id="1.25.40.10">
    <property type="entry name" value="Tetratricopeptide repeat domain"/>
    <property type="match status" value="1"/>
</dbReference>
<protein>
    <recommendedName>
        <fullName evidence="4">Tetratricopeptide repeat protein</fullName>
    </recommendedName>
</protein>
<sequence>MPSIWRSRPQRMAAAVVAVLLFAVGFLPLFGGPGYEHALASGILVPNAAAIATALESRRWRPPPVQAAVRGVASGLGLALIAWATAIVHGLRVGFCDAARGTLGFVLTAAIGAVLGGVWGACAAEVTRTRSRSGVVVVAALAGPLSGVVVSLWRFYASPMVFAFDPFVGYFSGTLYDTVIDSGAALLTYRLGSLASLTAALFGASLLARNDDGSLAWAAKDGTSIARAACGALALAASVAVTAFGPELGHWQTPATIARELGDKKSGPRCDAVYPDDLREEEALLVLKDCEEQIASVEHTLGARGPERITAFFFRDAGEKKRLMGAGDTYIAKPWRHEVYLQMHGYPHPVLGHEIAHVIAGSFGRGPFRIAGAWGGLWPNPGLIEGVAVAASPDEDELTDESWAHAMLDLGILPRARAVFSIDFLGQSAAKSYTVAGAFIRWMMQRYGVDKVRAIYGGARVEDAVGKGWDALDDEFRASLAAVPLAPETQAYAKAKFDRPAIFGRRCPHVVDALLHEADACRDSHREERARELYDDVLRRDPESYSARYGRGLLELREPAHRGEGRAALERMAADPATPRTFRDRAEEAVADWDFLSGAYDAASDRYRALASRTVDEDLARTLEVKALAAHEPAAREPMATFLLGTKTRSPEPLLAGARIGAWSERTHDALADYILGKNLAQRGWHEEALAYLDRALAAGPPTVRIHRETLRSMAQCACALGDRARIDRVRAQLAAPTSPFPKSGSGRLESVEMLLTRCAPP</sequence>